<dbReference type="GO" id="GO:0009234">
    <property type="term" value="P:menaquinone biosynthetic process"/>
    <property type="evidence" value="ECO:0007669"/>
    <property type="project" value="UniProtKB-KW"/>
</dbReference>
<protein>
    <submittedName>
        <fullName evidence="9">1,4-dihydroxy-2-naphthoate octaprenyltransferase</fullName>
    </submittedName>
</protein>
<comment type="caution">
    <text evidence="9">The sequence shown here is derived from an EMBL/GenBank/DDBJ whole genome shotgun (WGS) entry which is preliminary data.</text>
</comment>
<dbReference type="AlphaFoldDB" id="A0AA37F9L1"/>
<feature type="transmembrane region" description="Helical" evidence="8">
    <location>
        <begin position="323"/>
        <end position="345"/>
    </location>
</feature>
<keyword evidence="5 8" id="KW-0812">Transmembrane</keyword>
<dbReference type="GO" id="GO:0005886">
    <property type="term" value="C:plasma membrane"/>
    <property type="evidence" value="ECO:0007669"/>
    <property type="project" value="UniProtKB-SubCell"/>
</dbReference>
<dbReference type="PANTHER" id="PTHR13929">
    <property type="entry name" value="1,4-DIHYDROXY-2-NAPHTHOATE OCTAPRENYLTRANSFERASE"/>
    <property type="match status" value="1"/>
</dbReference>
<evidence type="ECO:0000256" key="4">
    <source>
        <dbReference type="ARBA" id="ARBA00022679"/>
    </source>
</evidence>
<sequence length="351" mass="39228">MAGQENIRKNRLIMWYSAFRGFYDRRRPEDYDFISRFLFSARSVILVISAQAAIISGILSYIYGAFSVQRFILVFFGFLIAHALSNLSNDYFGYVRGDDTPDSPRRMYTIHPIADNILSREEARLSIVLLLLAGLAIAGALTYMSGIYTLAFLAAGLALLFLYDAAPKPLKYYGLGEVASFLAWGPVMVSGGVYAITGHFFYQSVLVGTPYGLGVMSILWGKHVDQEEYDRSRKIRTMPVLLGGRRALYAGAAIIVAMYIVPVVEILLGTLPITSIIIFANLPLLIYAVRVFRSPRPERPPEGFVGWPLWYHRAALRHNRRYGWLYILALLVPALLAAATGNHAMAAHLFL</sequence>
<evidence type="ECO:0000256" key="5">
    <source>
        <dbReference type="ARBA" id="ARBA00022692"/>
    </source>
</evidence>
<evidence type="ECO:0000256" key="3">
    <source>
        <dbReference type="ARBA" id="ARBA00022428"/>
    </source>
</evidence>
<feature type="transmembrane region" description="Helical" evidence="8">
    <location>
        <begin position="172"/>
        <end position="194"/>
    </location>
</feature>
<keyword evidence="10" id="KW-1185">Reference proteome</keyword>
<feature type="transmembrane region" description="Helical" evidence="8">
    <location>
        <begin position="70"/>
        <end position="87"/>
    </location>
</feature>
<reference evidence="9" key="2">
    <citation type="submission" date="2022-09" db="EMBL/GenBank/DDBJ databases">
        <authorList>
            <person name="Sun Q."/>
            <person name="Ohkuma M."/>
        </authorList>
    </citation>
    <scope>NUCLEOTIDE SEQUENCE</scope>
    <source>
        <strain evidence="9">JCM 13583</strain>
    </source>
</reference>
<feature type="transmembrane region" description="Helical" evidence="8">
    <location>
        <begin position="147"/>
        <end position="165"/>
    </location>
</feature>
<evidence type="ECO:0000313" key="10">
    <source>
        <dbReference type="Proteomes" id="UP000632195"/>
    </source>
</evidence>
<evidence type="ECO:0000313" key="9">
    <source>
        <dbReference type="EMBL" id="GGM70072.1"/>
    </source>
</evidence>
<comment type="pathway">
    <text evidence="2">Quinol/quinone metabolism; menaquinone biosynthesis.</text>
</comment>
<proteinExistence type="predicted"/>
<feature type="transmembrane region" description="Helical" evidence="8">
    <location>
        <begin position="123"/>
        <end position="141"/>
    </location>
</feature>
<dbReference type="RefSeq" id="WP_188680067.1">
    <property type="nucleotide sequence ID" value="NZ_BMNY01000001.1"/>
</dbReference>
<dbReference type="InterPro" id="IPR026046">
    <property type="entry name" value="UBIAD1"/>
</dbReference>
<dbReference type="GO" id="GO:0042371">
    <property type="term" value="P:vitamin K biosynthetic process"/>
    <property type="evidence" value="ECO:0007669"/>
    <property type="project" value="TreeGrafter"/>
</dbReference>
<keyword evidence="6 8" id="KW-1133">Transmembrane helix</keyword>
<evidence type="ECO:0000256" key="8">
    <source>
        <dbReference type="SAM" id="Phobius"/>
    </source>
</evidence>
<evidence type="ECO:0000256" key="1">
    <source>
        <dbReference type="ARBA" id="ARBA00004651"/>
    </source>
</evidence>
<dbReference type="Pfam" id="PF01040">
    <property type="entry name" value="UbiA"/>
    <property type="match status" value="1"/>
</dbReference>
<keyword evidence="3" id="KW-0474">Menaquinone biosynthesis</keyword>
<keyword evidence="7 8" id="KW-0472">Membrane</keyword>
<evidence type="ECO:0000256" key="6">
    <source>
        <dbReference type="ARBA" id="ARBA00022989"/>
    </source>
</evidence>
<feature type="transmembrane region" description="Helical" evidence="8">
    <location>
        <begin position="266"/>
        <end position="289"/>
    </location>
</feature>
<feature type="transmembrane region" description="Helical" evidence="8">
    <location>
        <begin position="44"/>
        <end position="64"/>
    </location>
</feature>
<evidence type="ECO:0000256" key="7">
    <source>
        <dbReference type="ARBA" id="ARBA00023136"/>
    </source>
</evidence>
<reference evidence="9" key="1">
    <citation type="journal article" date="2014" name="Int. J. Syst. Evol. Microbiol.">
        <title>Complete genome sequence of Corynebacterium casei LMG S-19264T (=DSM 44701T), isolated from a smear-ripened cheese.</title>
        <authorList>
            <consortium name="US DOE Joint Genome Institute (JGI-PGF)"/>
            <person name="Walter F."/>
            <person name="Albersmeier A."/>
            <person name="Kalinowski J."/>
            <person name="Ruckert C."/>
        </authorList>
    </citation>
    <scope>NUCLEOTIDE SEQUENCE</scope>
    <source>
        <strain evidence="9">JCM 13583</strain>
    </source>
</reference>
<dbReference type="Proteomes" id="UP000632195">
    <property type="component" value="Unassembled WGS sequence"/>
</dbReference>
<dbReference type="InterPro" id="IPR000537">
    <property type="entry name" value="UbiA_prenyltransferase"/>
</dbReference>
<name>A0AA37F9L1_9ARCH</name>
<comment type="subcellular location">
    <subcellularLocation>
        <location evidence="1">Cell membrane</location>
        <topology evidence="1">Multi-pass membrane protein</topology>
    </subcellularLocation>
</comment>
<accession>A0AA37F9L1</accession>
<dbReference type="Gene3D" id="1.10.357.140">
    <property type="entry name" value="UbiA prenyltransferase"/>
    <property type="match status" value="1"/>
</dbReference>
<gene>
    <name evidence="9" type="primary">menA</name>
    <name evidence="9" type="ORF">GCM10007108_05220</name>
</gene>
<feature type="transmembrane region" description="Helical" evidence="8">
    <location>
        <begin position="200"/>
        <end position="220"/>
    </location>
</feature>
<dbReference type="GO" id="GO:0004659">
    <property type="term" value="F:prenyltransferase activity"/>
    <property type="evidence" value="ECO:0007669"/>
    <property type="project" value="InterPro"/>
</dbReference>
<feature type="transmembrane region" description="Helical" evidence="8">
    <location>
        <begin position="240"/>
        <end position="260"/>
    </location>
</feature>
<organism evidence="9 10">
    <name type="scientific">Thermogymnomonas acidicola</name>
    <dbReference type="NCBI Taxonomy" id="399579"/>
    <lineage>
        <taxon>Archaea</taxon>
        <taxon>Methanobacteriati</taxon>
        <taxon>Thermoplasmatota</taxon>
        <taxon>Thermoplasmata</taxon>
        <taxon>Thermoplasmatales</taxon>
        <taxon>Thermogymnomonas</taxon>
    </lineage>
</organism>
<dbReference type="InterPro" id="IPR044878">
    <property type="entry name" value="UbiA_sf"/>
</dbReference>
<dbReference type="CDD" id="cd13962">
    <property type="entry name" value="PT_UbiA_UBIAD1"/>
    <property type="match status" value="1"/>
</dbReference>
<evidence type="ECO:0000256" key="2">
    <source>
        <dbReference type="ARBA" id="ARBA00004863"/>
    </source>
</evidence>
<keyword evidence="4" id="KW-0808">Transferase</keyword>
<dbReference type="PANTHER" id="PTHR13929:SF0">
    <property type="entry name" value="UBIA PRENYLTRANSFERASE DOMAIN-CONTAINING PROTEIN 1"/>
    <property type="match status" value="1"/>
</dbReference>
<dbReference type="EMBL" id="BMNY01000001">
    <property type="protein sequence ID" value="GGM70072.1"/>
    <property type="molecule type" value="Genomic_DNA"/>
</dbReference>